<proteinExistence type="predicted"/>
<evidence type="ECO:0000313" key="2">
    <source>
        <dbReference type="EMBL" id="KZT33762.1"/>
    </source>
</evidence>
<evidence type="ECO:0000313" key="3">
    <source>
        <dbReference type="Proteomes" id="UP000076798"/>
    </source>
</evidence>
<feature type="compositionally biased region" description="Polar residues" evidence="1">
    <location>
        <begin position="45"/>
        <end position="55"/>
    </location>
</feature>
<dbReference type="EMBL" id="KV428220">
    <property type="protein sequence ID" value="KZT33762.1"/>
    <property type="molecule type" value="Genomic_DNA"/>
</dbReference>
<sequence>MSRSHPLSSSPIAYPCNQQGLTDSLNARIMAQEKRLAYDRLEIKTSPSGKSSVTEPSSPSPAPRSARRRSTLSLAERKAAKRRSVEAKLHNIRITLRKVVKAEHRGHGVRKMEPTIVRTITEEMILKHQTDINKDTTGPWQTQVMAFYDRHLPINSSGHPFTLGTPGGIHHSPSAEDLQLDLEALSDGRVLWQFVVFFDQEIWQAAFRVYDPWKASQTLLLEDRETRVVTELKKRTAAFDLCSPILVLPSYDPRLDDIPIPKWYQDWESRHGQRGGHEIQSRGRTDTYYYLDSFLPKSGPISEELLELAEWLRDRQKDWAPIFIDSSVQKKYLAISEDEEFLEFKVDEPHGFSFDTPRHIRQRTLDHCQFAAGLGRPSMAARGYLEKSLRERMLEARNIYRTALGMDSSLEID</sequence>
<dbReference type="Proteomes" id="UP000076798">
    <property type="component" value="Unassembled WGS sequence"/>
</dbReference>
<accession>A0A165YZ56</accession>
<organism evidence="2 3">
    <name type="scientific">Sistotremastrum suecicum HHB10207 ss-3</name>
    <dbReference type="NCBI Taxonomy" id="1314776"/>
    <lineage>
        <taxon>Eukaryota</taxon>
        <taxon>Fungi</taxon>
        <taxon>Dikarya</taxon>
        <taxon>Basidiomycota</taxon>
        <taxon>Agaricomycotina</taxon>
        <taxon>Agaricomycetes</taxon>
        <taxon>Sistotremastrales</taxon>
        <taxon>Sistotremastraceae</taxon>
        <taxon>Sistotremastrum</taxon>
    </lineage>
</organism>
<reference evidence="2 3" key="1">
    <citation type="journal article" date="2016" name="Mol. Biol. Evol.">
        <title>Comparative Genomics of Early-Diverging Mushroom-Forming Fungi Provides Insights into the Origins of Lignocellulose Decay Capabilities.</title>
        <authorList>
            <person name="Nagy L.G."/>
            <person name="Riley R."/>
            <person name="Tritt A."/>
            <person name="Adam C."/>
            <person name="Daum C."/>
            <person name="Floudas D."/>
            <person name="Sun H."/>
            <person name="Yadav J.S."/>
            <person name="Pangilinan J."/>
            <person name="Larsson K.H."/>
            <person name="Matsuura K."/>
            <person name="Barry K."/>
            <person name="Labutti K."/>
            <person name="Kuo R."/>
            <person name="Ohm R.A."/>
            <person name="Bhattacharya S.S."/>
            <person name="Shirouzu T."/>
            <person name="Yoshinaga Y."/>
            <person name="Martin F.M."/>
            <person name="Grigoriev I.V."/>
            <person name="Hibbett D.S."/>
        </authorList>
    </citation>
    <scope>NUCLEOTIDE SEQUENCE [LARGE SCALE GENOMIC DNA]</scope>
    <source>
        <strain evidence="2 3">HHB10207 ss-3</strain>
    </source>
</reference>
<feature type="compositionally biased region" description="Basic and acidic residues" evidence="1">
    <location>
        <begin position="75"/>
        <end position="84"/>
    </location>
</feature>
<keyword evidence="3" id="KW-1185">Reference proteome</keyword>
<evidence type="ECO:0000256" key="1">
    <source>
        <dbReference type="SAM" id="MobiDB-lite"/>
    </source>
</evidence>
<gene>
    <name evidence="2" type="ORF">SISSUDRAFT_1132333</name>
</gene>
<feature type="region of interest" description="Disordered" evidence="1">
    <location>
        <begin position="40"/>
        <end position="84"/>
    </location>
</feature>
<dbReference type="AlphaFoldDB" id="A0A165YZ56"/>
<name>A0A165YZ56_9AGAM</name>
<protein>
    <submittedName>
        <fullName evidence="2">Uncharacterized protein</fullName>
    </submittedName>
</protein>